<evidence type="ECO:0000313" key="3">
    <source>
        <dbReference type="Proteomes" id="UP000319342"/>
    </source>
</evidence>
<proteinExistence type="predicted"/>
<reference evidence="2 3" key="1">
    <citation type="submission" date="2019-02" db="EMBL/GenBank/DDBJ databases">
        <title>Deep-cultivation of Planctomycetes and their phenomic and genomic characterization uncovers novel biology.</title>
        <authorList>
            <person name="Wiegand S."/>
            <person name="Jogler M."/>
            <person name="Boedeker C."/>
            <person name="Pinto D."/>
            <person name="Vollmers J."/>
            <person name="Rivas-Marin E."/>
            <person name="Kohn T."/>
            <person name="Peeters S.H."/>
            <person name="Heuer A."/>
            <person name="Rast P."/>
            <person name="Oberbeckmann S."/>
            <person name="Bunk B."/>
            <person name="Jeske O."/>
            <person name="Meyerdierks A."/>
            <person name="Storesund J.E."/>
            <person name="Kallscheuer N."/>
            <person name="Luecker S."/>
            <person name="Lage O.M."/>
            <person name="Pohl T."/>
            <person name="Merkel B.J."/>
            <person name="Hornburger P."/>
            <person name="Mueller R.-W."/>
            <person name="Bruemmer F."/>
            <person name="Labrenz M."/>
            <person name="Spormann A.M."/>
            <person name="Op den Camp H."/>
            <person name="Overmann J."/>
            <person name="Amann R."/>
            <person name="Jetten M.S.M."/>
            <person name="Mascher T."/>
            <person name="Medema M.H."/>
            <person name="Devos D.P."/>
            <person name="Kaster A.-K."/>
            <person name="Ovreas L."/>
            <person name="Rohde M."/>
            <person name="Galperin M.Y."/>
            <person name="Jogler C."/>
        </authorList>
    </citation>
    <scope>NUCLEOTIDE SEQUENCE [LARGE SCALE GENOMIC DNA]</scope>
    <source>
        <strain evidence="2 3">Pla163</strain>
    </source>
</reference>
<name>A0A518CZD3_9BACT</name>
<dbReference type="Proteomes" id="UP000319342">
    <property type="component" value="Chromosome"/>
</dbReference>
<dbReference type="EMBL" id="CP036290">
    <property type="protein sequence ID" value="QDU84555.1"/>
    <property type="molecule type" value="Genomic_DNA"/>
</dbReference>
<keyword evidence="3" id="KW-1185">Reference proteome</keyword>
<keyword evidence="1" id="KW-0472">Membrane</keyword>
<feature type="transmembrane region" description="Helical" evidence="1">
    <location>
        <begin position="25"/>
        <end position="50"/>
    </location>
</feature>
<gene>
    <name evidence="2" type="ORF">Pla163_16660</name>
</gene>
<sequence>MLQLASHPQTVGALTSTLLSDRDSAWLIGSLAVIALVLSVALVVLAVLFVRRSRSDPALVAGGTFTLWRTNRDVFWGRLEPRGRGLVLRFERSYAPAHEPRRAALALDARDACNSLALVRPLHLANERAPGRDLTNSGADRARTAGPRGALGAFLAETLEALELALERALRSGRPQPLQERGFLGGWRGRDVVIELANGARLAGRLTHVGPAWLRLVDVADGRAPESVEVARDAANTGAALELRTSASSVELVAAPDVRGVAHVHEVQDGTRAWSVGVTLLPGTELVLPWPGADDLDVRARVDVAIGLELLVPRATARVVFVGDSSARTER</sequence>
<dbReference type="AlphaFoldDB" id="A0A518CZD3"/>
<protein>
    <submittedName>
        <fullName evidence="2">Uncharacterized protein</fullName>
    </submittedName>
</protein>
<dbReference type="RefSeq" id="WP_145186308.1">
    <property type="nucleotide sequence ID" value="NZ_CP036290.1"/>
</dbReference>
<keyword evidence="1" id="KW-0812">Transmembrane</keyword>
<evidence type="ECO:0000313" key="2">
    <source>
        <dbReference type="EMBL" id="QDU84555.1"/>
    </source>
</evidence>
<evidence type="ECO:0000256" key="1">
    <source>
        <dbReference type="SAM" id="Phobius"/>
    </source>
</evidence>
<accession>A0A518CZD3</accession>
<keyword evidence="1" id="KW-1133">Transmembrane helix</keyword>
<organism evidence="2 3">
    <name type="scientific">Rohdeia mirabilis</name>
    <dbReference type="NCBI Taxonomy" id="2528008"/>
    <lineage>
        <taxon>Bacteria</taxon>
        <taxon>Pseudomonadati</taxon>
        <taxon>Planctomycetota</taxon>
        <taxon>Planctomycetia</taxon>
        <taxon>Planctomycetia incertae sedis</taxon>
        <taxon>Rohdeia</taxon>
    </lineage>
</organism>